<accession>A0A4C1YJ95</accession>
<keyword evidence="3" id="KW-1185">Reference proteome</keyword>
<comment type="caution">
    <text evidence="2">The sequence shown here is derived from an EMBL/GenBank/DDBJ whole genome shotgun (WGS) entry which is preliminary data.</text>
</comment>
<name>A0A4C1YJ95_EUMVA</name>
<gene>
    <name evidence="2" type="ORF">EVAR_60805_1</name>
</gene>
<protein>
    <submittedName>
        <fullName evidence="2">Uncharacterized protein</fullName>
    </submittedName>
</protein>
<proteinExistence type="predicted"/>
<dbReference type="AlphaFoldDB" id="A0A4C1YJ95"/>
<feature type="compositionally biased region" description="Basic and acidic residues" evidence="1">
    <location>
        <begin position="82"/>
        <end position="99"/>
    </location>
</feature>
<dbReference type="EMBL" id="BGZK01001283">
    <property type="protein sequence ID" value="GBP76256.1"/>
    <property type="molecule type" value="Genomic_DNA"/>
</dbReference>
<feature type="compositionally biased region" description="Basic and acidic residues" evidence="1">
    <location>
        <begin position="109"/>
        <end position="120"/>
    </location>
</feature>
<evidence type="ECO:0000313" key="2">
    <source>
        <dbReference type="EMBL" id="GBP76256.1"/>
    </source>
</evidence>
<dbReference type="Proteomes" id="UP000299102">
    <property type="component" value="Unassembled WGS sequence"/>
</dbReference>
<sequence length="153" mass="16892">MDVEMFEVNALRHRLTEHNVKVDTHMYVFIEKFGFLQIGTVTDSAVGINGVTEIEIRDRSGTTIESGNQIGIKSDTVQYKNEGTDSKSTRAKSRAEMLHDLATTAPDGSEMRQRPGDEPAKAAPNGDRCLTWLGASRRKATFAVCLCCSGIRR</sequence>
<organism evidence="2 3">
    <name type="scientific">Eumeta variegata</name>
    <name type="common">Bagworm moth</name>
    <name type="synonym">Eumeta japonica</name>
    <dbReference type="NCBI Taxonomy" id="151549"/>
    <lineage>
        <taxon>Eukaryota</taxon>
        <taxon>Metazoa</taxon>
        <taxon>Ecdysozoa</taxon>
        <taxon>Arthropoda</taxon>
        <taxon>Hexapoda</taxon>
        <taxon>Insecta</taxon>
        <taxon>Pterygota</taxon>
        <taxon>Neoptera</taxon>
        <taxon>Endopterygota</taxon>
        <taxon>Lepidoptera</taxon>
        <taxon>Glossata</taxon>
        <taxon>Ditrysia</taxon>
        <taxon>Tineoidea</taxon>
        <taxon>Psychidae</taxon>
        <taxon>Oiketicinae</taxon>
        <taxon>Eumeta</taxon>
    </lineage>
</organism>
<reference evidence="2 3" key="1">
    <citation type="journal article" date="2019" name="Commun. Biol.">
        <title>The bagworm genome reveals a unique fibroin gene that provides high tensile strength.</title>
        <authorList>
            <person name="Kono N."/>
            <person name="Nakamura H."/>
            <person name="Ohtoshi R."/>
            <person name="Tomita M."/>
            <person name="Numata K."/>
            <person name="Arakawa K."/>
        </authorList>
    </citation>
    <scope>NUCLEOTIDE SEQUENCE [LARGE SCALE GENOMIC DNA]</scope>
</reference>
<feature type="region of interest" description="Disordered" evidence="1">
    <location>
        <begin position="78"/>
        <end position="125"/>
    </location>
</feature>
<evidence type="ECO:0000256" key="1">
    <source>
        <dbReference type="SAM" id="MobiDB-lite"/>
    </source>
</evidence>
<evidence type="ECO:0000313" key="3">
    <source>
        <dbReference type="Proteomes" id="UP000299102"/>
    </source>
</evidence>